<accession>A0A158J5B6</accession>
<dbReference type="EMBL" id="FCOK02000072">
    <property type="protein sequence ID" value="SAL64094.1"/>
    <property type="molecule type" value="Genomic_DNA"/>
</dbReference>
<evidence type="ECO:0000313" key="1">
    <source>
        <dbReference type="EMBL" id="SAL64094.1"/>
    </source>
</evidence>
<organism evidence="1 2">
    <name type="scientific">Caballeronia udeis</name>
    <dbReference type="NCBI Taxonomy" id="1232866"/>
    <lineage>
        <taxon>Bacteria</taxon>
        <taxon>Pseudomonadati</taxon>
        <taxon>Pseudomonadota</taxon>
        <taxon>Betaproteobacteria</taxon>
        <taxon>Burkholderiales</taxon>
        <taxon>Burkholderiaceae</taxon>
        <taxon>Caballeronia</taxon>
    </lineage>
</organism>
<evidence type="ECO:0000313" key="2">
    <source>
        <dbReference type="Proteomes" id="UP000054683"/>
    </source>
</evidence>
<name>A0A158J5B6_9BURK</name>
<protein>
    <submittedName>
        <fullName evidence="1">Uncharacterized protein</fullName>
    </submittedName>
</protein>
<proteinExistence type="predicted"/>
<gene>
    <name evidence="1" type="ORF">AWB69_07203</name>
</gene>
<dbReference type="AlphaFoldDB" id="A0A158J5B6"/>
<dbReference type="Proteomes" id="UP000054683">
    <property type="component" value="Unassembled WGS sequence"/>
</dbReference>
<reference evidence="1 2" key="1">
    <citation type="submission" date="2016-01" db="EMBL/GenBank/DDBJ databases">
        <authorList>
            <person name="Oliw E.H."/>
        </authorList>
    </citation>
    <scope>NUCLEOTIDE SEQUENCE [LARGE SCALE GENOMIC DNA]</scope>
    <source>
        <strain evidence="1">LMG 27134</strain>
    </source>
</reference>
<sequence length="49" mass="5319">MAVYVQSDSVGYCESKVTGQVSADLMLKFVNFSSPVACCLHTPLYATTR</sequence>